<evidence type="ECO:0000313" key="1">
    <source>
        <dbReference type="EMBL" id="PKI11260.1"/>
    </source>
</evidence>
<gene>
    <name evidence="1" type="ORF">CRG98_049558</name>
</gene>
<proteinExistence type="predicted"/>
<name>A0A2I0HE67_PUNGR</name>
<accession>A0A2I0HE67</accession>
<organism evidence="1 2">
    <name type="scientific">Punica granatum</name>
    <name type="common">Pomegranate</name>
    <dbReference type="NCBI Taxonomy" id="22663"/>
    <lineage>
        <taxon>Eukaryota</taxon>
        <taxon>Viridiplantae</taxon>
        <taxon>Streptophyta</taxon>
        <taxon>Embryophyta</taxon>
        <taxon>Tracheophyta</taxon>
        <taxon>Spermatophyta</taxon>
        <taxon>Magnoliopsida</taxon>
        <taxon>eudicotyledons</taxon>
        <taxon>Gunneridae</taxon>
        <taxon>Pentapetalae</taxon>
        <taxon>rosids</taxon>
        <taxon>malvids</taxon>
        <taxon>Myrtales</taxon>
        <taxon>Lythraceae</taxon>
        <taxon>Punica</taxon>
    </lineage>
</organism>
<dbReference type="AlphaFoldDB" id="A0A2I0HE67"/>
<comment type="caution">
    <text evidence="1">The sequence shown here is derived from an EMBL/GenBank/DDBJ whole genome shotgun (WGS) entry which is preliminary data.</text>
</comment>
<dbReference type="EMBL" id="PGOL01040960">
    <property type="protein sequence ID" value="PKI11260.1"/>
    <property type="molecule type" value="Genomic_DNA"/>
</dbReference>
<reference evidence="1 2" key="1">
    <citation type="submission" date="2017-11" db="EMBL/GenBank/DDBJ databases">
        <title>De-novo sequencing of pomegranate (Punica granatum L.) genome.</title>
        <authorList>
            <person name="Akparov Z."/>
            <person name="Amiraslanov A."/>
            <person name="Hajiyeva S."/>
            <person name="Abbasov M."/>
            <person name="Kaur K."/>
            <person name="Hamwieh A."/>
            <person name="Solovyev V."/>
            <person name="Salamov A."/>
            <person name="Braich B."/>
            <person name="Kosarev P."/>
            <person name="Mahmoud A."/>
            <person name="Hajiyev E."/>
            <person name="Babayeva S."/>
            <person name="Izzatullayeva V."/>
            <person name="Mammadov A."/>
            <person name="Mammadov A."/>
            <person name="Sharifova S."/>
            <person name="Ojaghi J."/>
            <person name="Eynullazada K."/>
            <person name="Bayramov B."/>
            <person name="Abdulazimova A."/>
            <person name="Shahmuradov I."/>
        </authorList>
    </citation>
    <scope>NUCLEOTIDE SEQUENCE [LARGE SCALE GENOMIC DNA]</scope>
    <source>
        <strain evidence="2">cv. AG2017</strain>
        <tissue evidence="1">Leaf</tissue>
    </source>
</reference>
<evidence type="ECO:0000313" key="2">
    <source>
        <dbReference type="Proteomes" id="UP000233551"/>
    </source>
</evidence>
<protein>
    <submittedName>
        <fullName evidence="1">Uncharacterized protein</fullName>
    </submittedName>
</protein>
<sequence>MKPTINVPLSIHLQGFSASKGYDVRVNSDR</sequence>
<feature type="non-terminal residue" evidence="1">
    <location>
        <position position="30"/>
    </location>
</feature>
<keyword evidence="2" id="KW-1185">Reference proteome</keyword>
<dbReference type="Proteomes" id="UP000233551">
    <property type="component" value="Unassembled WGS sequence"/>
</dbReference>